<proteinExistence type="predicted"/>
<dbReference type="AlphaFoldDB" id="A0A160VCU7"/>
<reference evidence="1" key="1">
    <citation type="submission" date="2015-10" db="EMBL/GenBank/DDBJ databases">
        <authorList>
            <person name="Gilbert D.G."/>
        </authorList>
    </citation>
    <scope>NUCLEOTIDE SEQUENCE</scope>
</reference>
<evidence type="ECO:0000313" key="1">
    <source>
        <dbReference type="EMBL" id="CUV08240.1"/>
    </source>
</evidence>
<sequence>MFKYKVVHMSWIFTFIILFTGCVQKDPTVELYQIFSEARQFQLKENPLFATYSGLHTSNARMPSVALEDIIRRDNFWQSILSRLEAINYEALSKEDKINYRVFHRIISDRVTRVKYKDYLMPLNADSGFHTGLSRLYLAMPFKTVKDYEDYISRLNEFPRYFLEHITLMKEGIKTGITVPQVVLEGYEVTIATHVVNDPELSAFYQPFNQIPSSISGTDQERLKKLGRKAIISGVVKAYRSFLDFFVNEYRPNARTTLGASELPNGKAYYENKVRKFTTLDLTPEEVHQIGLKEVTRIRSEMEAVISEVGFEGSFADFLEFLRSDPQFYAETPEELLKEASFITKRMDAKLPSLFKTLPRLTYGVAPVPDDLAPKYTGGRYAGPAEGSNEPGYYWVNTYKLDVRPLYNLEALSFHEAVPGHHLQNSIAAELENVPDFRRDVYLSAFGEGWGLYSEWLGKEAGFYTDPYSNFGRLTYEMWRACRLVVDTGIHAMGWERQQVIDYLASNTALALHECTTETDRYISWPGQALSYKIGELKIKELRRYAEKELGRDFDVREFHDAVLWNGAVPLDVLEELIKDWVGSQKN</sequence>
<accession>A0A160VCU7</accession>
<dbReference type="PANTHER" id="PTHR33361">
    <property type="entry name" value="GLR0591 PROTEIN"/>
    <property type="match status" value="1"/>
</dbReference>
<dbReference type="PANTHER" id="PTHR33361:SF2">
    <property type="entry name" value="DUF885 DOMAIN-CONTAINING PROTEIN"/>
    <property type="match status" value="1"/>
</dbReference>
<dbReference type="Pfam" id="PF05960">
    <property type="entry name" value="DUF885"/>
    <property type="match status" value="1"/>
</dbReference>
<evidence type="ECO:0008006" key="2">
    <source>
        <dbReference type="Google" id="ProtNLM"/>
    </source>
</evidence>
<name>A0A160VCU7_9ZZZZ</name>
<dbReference type="PROSITE" id="PS51257">
    <property type="entry name" value="PROKAR_LIPOPROTEIN"/>
    <property type="match status" value="1"/>
</dbReference>
<dbReference type="InterPro" id="IPR010281">
    <property type="entry name" value="DUF885"/>
</dbReference>
<organism evidence="1">
    <name type="scientific">hydrothermal vent metagenome</name>
    <dbReference type="NCBI Taxonomy" id="652676"/>
    <lineage>
        <taxon>unclassified sequences</taxon>
        <taxon>metagenomes</taxon>
        <taxon>ecological metagenomes</taxon>
    </lineage>
</organism>
<protein>
    <recommendedName>
        <fullName evidence="2">DUF885 domain-containing protein</fullName>
    </recommendedName>
</protein>
<gene>
    <name evidence="1" type="ORF">MGWOODY_Mmi2625</name>
</gene>
<dbReference type="EMBL" id="FAXC01000032">
    <property type="protein sequence ID" value="CUV08240.1"/>
    <property type="molecule type" value="Genomic_DNA"/>
</dbReference>